<feature type="compositionally biased region" description="Polar residues" evidence="1">
    <location>
        <begin position="751"/>
        <end position="771"/>
    </location>
</feature>
<evidence type="ECO:0000313" key="2">
    <source>
        <dbReference type="EMBL" id="CBY32690.1"/>
    </source>
</evidence>
<proteinExistence type="predicted"/>
<sequence>MTLGSATCCRAQADDRQLWTESEEWVNCFATEFNDHNFAPKAIRGFTNWSIYGNSVPTPPKMHFTPVKSALWYKNFMGNENPVIQKDLSDLNPDLRKRNRSFVLEEKLYFACNQNVLRMGKKKLTKVIEATEGSIEFIDTSGGFILVGWSYEETPGCYICAFDKELVQAGGLKTEPDLVSFVALEERAFFLNSKGEVRCWNYDDTEKLKHLKPIHSFCTNEDDEDRTFLGIESLGELAFYVVETTGIIVYSAVTRTEDKWFVDDSTGENAYNSIIAYVKDGNNCIVFTGCGILQSVSMTKRSKINWRIGIPTKLKFSKFPAEIDVHLINQRKIVTIVWTQNEKLVMRSTFKAGGKAKIGANVMELVPDEQEEIFAICIEKNSTSLPVLLPSPLDYIKKVVELRSDDKVLDYRKAKPHVVAYRDSLYVFCGMYLLKYQEEATEAQTLLTYFTQMFFKPNEKRDTVELDLEDIPQALIEPWSFSFPETIIRTDYQLGAKGTRNNIARMMDLTWPVDIERHEIDGSLNERECANIVYNTMREEELSVKKISEVRMKRMSYLQNMTAMEQSLAEMNTLALEDAPPESKTHKHEEDMHVDTVDDTEVEGDKEFNADVKGEVLSSDAESLAPMDFRDAINMDESVLAGFQPQSQVALPEPESQNDDIIASKGEIYSLGAPADSSTQNTVPHKSSQPMRTPSLRLRKKSKPMKPISDLSGMNTSRVNHPGRITDTIFEETEENDKSNSQDLFAKETQADSQEPSQTESPCSPVNTTVPTDGIGGSQNATLESKEDSQKTPKSSKKATKEDKMKKKKMKARKSIGF</sequence>
<dbReference type="AlphaFoldDB" id="E4YAV3"/>
<protein>
    <submittedName>
        <fullName evidence="2">Uncharacterized protein</fullName>
    </submittedName>
</protein>
<dbReference type="EMBL" id="FN654365">
    <property type="protein sequence ID" value="CBY32690.1"/>
    <property type="molecule type" value="Genomic_DNA"/>
</dbReference>
<organism evidence="2">
    <name type="scientific">Oikopleura dioica</name>
    <name type="common">Tunicate</name>
    <dbReference type="NCBI Taxonomy" id="34765"/>
    <lineage>
        <taxon>Eukaryota</taxon>
        <taxon>Metazoa</taxon>
        <taxon>Chordata</taxon>
        <taxon>Tunicata</taxon>
        <taxon>Appendicularia</taxon>
        <taxon>Copelata</taxon>
        <taxon>Oikopleuridae</taxon>
        <taxon>Oikopleura</taxon>
    </lineage>
</organism>
<feature type="compositionally biased region" description="Basic residues" evidence="1">
    <location>
        <begin position="806"/>
        <end position="818"/>
    </location>
</feature>
<gene>
    <name evidence="2" type="ORF">GSOID_T00032033001</name>
</gene>
<feature type="region of interest" description="Disordered" evidence="1">
    <location>
        <begin position="671"/>
        <end position="818"/>
    </location>
</feature>
<accession>E4YAV3</accession>
<reference evidence="2" key="1">
    <citation type="journal article" date="2010" name="Science">
        <title>Plasticity of animal genome architecture unmasked by rapid evolution of a pelagic tunicate.</title>
        <authorList>
            <person name="Denoeud F."/>
            <person name="Henriet S."/>
            <person name="Mungpakdee S."/>
            <person name="Aury J.M."/>
            <person name="Da Silva C."/>
            <person name="Brinkmann H."/>
            <person name="Mikhaleva J."/>
            <person name="Olsen L.C."/>
            <person name="Jubin C."/>
            <person name="Canestro C."/>
            <person name="Bouquet J.M."/>
            <person name="Danks G."/>
            <person name="Poulain J."/>
            <person name="Campsteijn C."/>
            <person name="Adamski M."/>
            <person name="Cross I."/>
            <person name="Yadetie F."/>
            <person name="Muffato M."/>
            <person name="Louis A."/>
            <person name="Butcher S."/>
            <person name="Tsagkogeorga G."/>
            <person name="Konrad A."/>
            <person name="Singh S."/>
            <person name="Jensen M.F."/>
            <person name="Cong E.H."/>
            <person name="Eikeseth-Otteraa H."/>
            <person name="Noel B."/>
            <person name="Anthouard V."/>
            <person name="Porcel B.M."/>
            <person name="Kachouri-Lafond R."/>
            <person name="Nishino A."/>
            <person name="Ugolini M."/>
            <person name="Chourrout P."/>
            <person name="Nishida H."/>
            <person name="Aasland R."/>
            <person name="Huzurbazar S."/>
            <person name="Westhof E."/>
            <person name="Delsuc F."/>
            <person name="Lehrach H."/>
            <person name="Reinhardt R."/>
            <person name="Weissenbach J."/>
            <person name="Roy S.W."/>
            <person name="Artiguenave F."/>
            <person name="Postlethwait J.H."/>
            <person name="Manak J.R."/>
            <person name="Thompson E.M."/>
            <person name="Jaillon O."/>
            <person name="Du Pasquier L."/>
            <person name="Boudinot P."/>
            <person name="Liberles D.A."/>
            <person name="Volff J.N."/>
            <person name="Philippe H."/>
            <person name="Lenhard B."/>
            <person name="Roest Crollius H."/>
            <person name="Wincker P."/>
            <person name="Chourrout D."/>
        </authorList>
    </citation>
    <scope>NUCLEOTIDE SEQUENCE [LARGE SCALE GENOMIC DNA]</scope>
</reference>
<feature type="compositionally biased region" description="Polar residues" evidence="1">
    <location>
        <begin position="676"/>
        <end position="692"/>
    </location>
</feature>
<evidence type="ECO:0000256" key="1">
    <source>
        <dbReference type="SAM" id="MobiDB-lite"/>
    </source>
</evidence>
<feature type="compositionally biased region" description="Basic and acidic residues" evidence="1">
    <location>
        <begin position="736"/>
        <end position="750"/>
    </location>
</feature>
<name>E4YAV3_OIKDI</name>
<dbReference type="Proteomes" id="UP000011014">
    <property type="component" value="Unassembled WGS sequence"/>
</dbReference>